<proteinExistence type="predicted"/>
<organism evidence="2 3">
    <name type="scientific">Vespula vulgaris</name>
    <name type="common">Yellow jacket</name>
    <name type="synonym">Wasp</name>
    <dbReference type="NCBI Taxonomy" id="7454"/>
    <lineage>
        <taxon>Eukaryota</taxon>
        <taxon>Metazoa</taxon>
        <taxon>Ecdysozoa</taxon>
        <taxon>Arthropoda</taxon>
        <taxon>Hexapoda</taxon>
        <taxon>Insecta</taxon>
        <taxon>Pterygota</taxon>
        <taxon>Neoptera</taxon>
        <taxon>Endopterygota</taxon>
        <taxon>Hymenoptera</taxon>
        <taxon>Apocrita</taxon>
        <taxon>Aculeata</taxon>
        <taxon>Vespoidea</taxon>
        <taxon>Vespidae</taxon>
        <taxon>Vespinae</taxon>
        <taxon>Vespula</taxon>
    </lineage>
</organism>
<gene>
    <name evidence="2" type="ORF">HZH66_005040</name>
</gene>
<feature type="region of interest" description="Disordered" evidence="1">
    <location>
        <begin position="162"/>
        <end position="216"/>
    </location>
</feature>
<reference evidence="2" key="1">
    <citation type="journal article" date="2020" name="G3 (Bethesda)">
        <title>High-Quality Assemblies for Three Invasive Social Wasps from the &lt;i&gt;Vespula&lt;/i&gt; Genus.</title>
        <authorList>
            <person name="Harrop T.W.R."/>
            <person name="Guhlin J."/>
            <person name="McLaughlin G.M."/>
            <person name="Permina E."/>
            <person name="Stockwell P."/>
            <person name="Gilligan J."/>
            <person name="Le Lec M.F."/>
            <person name="Gruber M.A.M."/>
            <person name="Quinn O."/>
            <person name="Lovegrove M."/>
            <person name="Duncan E.J."/>
            <person name="Remnant E.J."/>
            <person name="Van Eeckhoven J."/>
            <person name="Graham B."/>
            <person name="Knapp R.A."/>
            <person name="Langford K.W."/>
            <person name="Kronenberg Z."/>
            <person name="Press M.O."/>
            <person name="Eacker S.M."/>
            <person name="Wilson-Rankin E.E."/>
            <person name="Purcell J."/>
            <person name="Lester P.J."/>
            <person name="Dearden P.K."/>
        </authorList>
    </citation>
    <scope>NUCLEOTIDE SEQUENCE</scope>
    <source>
        <strain evidence="2">Marl-1</strain>
    </source>
</reference>
<keyword evidence="3" id="KW-1185">Reference proteome</keyword>
<name>A0A834K9R3_VESVU</name>
<dbReference type="Proteomes" id="UP000614350">
    <property type="component" value="Unassembled WGS sequence"/>
</dbReference>
<comment type="caution">
    <text evidence="2">The sequence shown here is derived from an EMBL/GenBank/DDBJ whole genome shotgun (WGS) entry which is preliminary data.</text>
</comment>
<evidence type="ECO:0000313" key="2">
    <source>
        <dbReference type="EMBL" id="KAF7402773.1"/>
    </source>
</evidence>
<feature type="compositionally biased region" description="Pro residues" evidence="1">
    <location>
        <begin position="172"/>
        <end position="190"/>
    </location>
</feature>
<evidence type="ECO:0000256" key="1">
    <source>
        <dbReference type="SAM" id="MobiDB-lite"/>
    </source>
</evidence>
<accession>A0A834K9R3</accession>
<dbReference type="EMBL" id="JACSEA010000004">
    <property type="protein sequence ID" value="KAF7402773.1"/>
    <property type="molecule type" value="Genomic_DNA"/>
</dbReference>
<protein>
    <submittedName>
        <fullName evidence="2">Uncharacterized protein</fullName>
    </submittedName>
</protein>
<feature type="region of interest" description="Disordered" evidence="1">
    <location>
        <begin position="130"/>
        <end position="149"/>
    </location>
</feature>
<dbReference type="AlphaFoldDB" id="A0A834K9R3"/>
<evidence type="ECO:0000313" key="3">
    <source>
        <dbReference type="Proteomes" id="UP000614350"/>
    </source>
</evidence>
<feature type="compositionally biased region" description="Polar residues" evidence="1">
    <location>
        <begin position="130"/>
        <end position="142"/>
    </location>
</feature>
<sequence>MGIRKEAEHEQWLAALRNNVVFVGSFYLPAAQECSLQSASKFMPRIIPYEGIGVKLRKKLYSKVIYTYALGTISTSRLAFKCEGNENLKLSRRRVALIFQFRVGKSKLPPVGHPAWHTSGPGKATFYESRQTTEISDNQSAVTDEDGDWLERNEYDNTLASLPAATRAHPVPQAPPPPPPPSPPPPPPFRLRPSRETLPQRAHPRPPSSSRFFVTR</sequence>